<evidence type="ECO:0000313" key="3">
    <source>
        <dbReference type="Proteomes" id="UP000295310"/>
    </source>
</evidence>
<dbReference type="GO" id="GO:0032259">
    <property type="term" value="P:methylation"/>
    <property type="evidence" value="ECO:0007669"/>
    <property type="project" value="UniProtKB-KW"/>
</dbReference>
<name>A0A4R6BB34_9STAP</name>
<dbReference type="InterPro" id="IPR050508">
    <property type="entry name" value="Methyltransf_Superfamily"/>
</dbReference>
<comment type="caution">
    <text evidence="2">The sequence shown here is derived from an EMBL/GenBank/DDBJ whole genome shotgun (WGS) entry which is preliminary data.</text>
</comment>
<evidence type="ECO:0000313" key="2">
    <source>
        <dbReference type="EMBL" id="TDL94167.1"/>
    </source>
</evidence>
<dbReference type="InterPro" id="IPR013216">
    <property type="entry name" value="Methyltransf_11"/>
</dbReference>
<dbReference type="PANTHER" id="PTHR42912">
    <property type="entry name" value="METHYLTRANSFERASE"/>
    <property type="match status" value="1"/>
</dbReference>
<keyword evidence="3" id="KW-1185">Reference proteome</keyword>
<dbReference type="PANTHER" id="PTHR42912:SF80">
    <property type="entry name" value="METHYLTRANSFERASE DOMAIN-CONTAINING PROTEIN"/>
    <property type="match status" value="1"/>
</dbReference>
<dbReference type="CDD" id="cd02440">
    <property type="entry name" value="AdoMet_MTases"/>
    <property type="match status" value="1"/>
</dbReference>
<organism evidence="2 3">
    <name type="scientific">Macrococcus brunensis</name>
    <dbReference type="NCBI Taxonomy" id="198483"/>
    <lineage>
        <taxon>Bacteria</taxon>
        <taxon>Bacillati</taxon>
        <taxon>Bacillota</taxon>
        <taxon>Bacilli</taxon>
        <taxon>Bacillales</taxon>
        <taxon>Staphylococcaceae</taxon>
        <taxon>Macrococcus</taxon>
    </lineage>
</organism>
<feature type="domain" description="Methyltransferase type 11" evidence="1">
    <location>
        <begin position="46"/>
        <end position="141"/>
    </location>
</feature>
<dbReference type="GO" id="GO:0008757">
    <property type="term" value="F:S-adenosylmethionine-dependent methyltransferase activity"/>
    <property type="evidence" value="ECO:0007669"/>
    <property type="project" value="InterPro"/>
</dbReference>
<evidence type="ECO:0000259" key="1">
    <source>
        <dbReference type="Pfam" id="PF08241"/>
    </source>
</evidence>
<dbReference type="RefSeq" id="WP_133432654.1">
    <property type="nucleotide sequence ID" value="NZ_SCWA01000021.1"/>
</dbReference>
<accession>A0A4R6BB34</accession>
<dbReference type="Pfam" id="PF08241">
    <property type="entry name" value="Methyltransf_11"/>
    <property type="match status" value="1"/>
</dbReference>
<sequence>MIRDHWNKSAADYSEIVRQELTSDISSRWQHYVQNAIHHEGTIELLDVGTGPGIFPVLLADEHLHVTGIDLSEDMIEQAKNNIKTAGIEADVFVRDAADTQFPAASFDFIICRNLVWTLERPVAAYQEWHRLLKPGGQLLIFDGEWYGHHYHADRQERFQTLARYVKDTYQVNVYNYGGEEHPDDHEMMHHLYLSDKKRPDWDISTLETIGFTIEDVHHDYLDDITGKEERLKQGDITPVFFISAIKP</sequence>
<dbReference type="InterPro" id="IPR029063">
    <property type="entry name" value="SAM-dependent_MTases_sf"/>
</dbReference>
<dbReference type="AlphaFoldDB" id="A0A4R6BB34"/>
<reference evidence="2 3" key="1">
    <citation type="submission" date="2019-01" db="EMBL/GenBank/DDBJ databases">
        <title>Draft genome sequences of the type strains of six Macrococcus species.</title>
        <authorList>
            <person name="Mazhar S."/>
            <person name="Altermann E."/>
            <person name="Hill C."/>
            <person name="Mcauliffe O."/>
        </authorList>
    </citation>
    <scope>NUCLEOTIDE SEQUENCE [LARGE SCALE GENOMIC DNA]</scope>
    <source>
        <strain evidence="2 3">CCM4811</strain>
    </source>
</reference>
<dbReference type="Proteomes" id="UP000295310">
    <property type="component" value="Unassembled WGS sequence"/>
</dbReference>
<proteinExistence type="predicted"/>
<dbReference type="SUPFAM" id="SSF53335">
    <property type="entry name" value="S-adenosyl-L-methionine-dependent methyltransferases"/>
    <property type="match status" value="1"/>
</dbReference>
<protein>
    <submittedName>
        <fullName evidence="2">Class I SAM-dependent methyltransferase</fullName>
    </submittedName>
</protein>
<keyword evidence="2" id="KW-0489">Methyltransferase</keyword>
<dbReference type="OrthoDB" id="43862at2"/>
<gene>
    <name evidence="2" type="ORF">ERX27_09830</name>
</gene>
<dbReference type="Gene3D" id="3.40.50.150">
    <property type="entry name" value="Vaccinia Virus protein VP39"/>
    <property type="match status" value="1"/>
</dbReference>
<keyword evidence="2" id="KW-0808">Transferase</keyword>
<dbReference type="EMBL" id="SCWA01000021">
    <property type="protein sequence ID" value="TDL94167.1"/>
    <property type="molecule type" value="Genomic_DNA"/>
</dbReference>